<evidence type="ECO:0000256" key="14">
    <source>
        <dbReference type="SAM" id="Phobius"/>
    </source>
</evidence>
<evidence type="ECO:0000256" key="12">
    <source>
        <dbReference type="ARBA" id="ARBA00023180"/>
    </source>
</evidence>
<dbReference type="Gene3D" id="2.60.40.10">
    <property type="entry name" value="Immunoglobulins"/>
    <property type="match status" value="2"/>
</dbReference>
<evidence type="ECO:0000256" key="3">
    <source>
        <dbReference type="ARBA" id="ARBA00022692"/>
    </source>
</evidence>
<accession>A0A8C0VLA3</accession>
<evidence type="ECO:0000256" key="9">
    <source>
        <dbReference type="ARBA" id="ARBA00023136"/>
    </source>
</evidence>
<dbReference type="InterPro" id="IPR003599">
    <property type="entry name" value="Ig_sub"/>
</dbReference>
<proteinExistence type="inferred from homology"/>
<dbReference type="Proteomes" id="UP000694410">
    <property type="component" value="Unplaced"/>
</dbReference>
<feature type="domain" description="Ig-like" evidence="15">
    <location>
        <begin position="39"/>
        <end position="125"/>
    </location>
</feature>
<keyword evidence="4" id="KW-0732">Signal</keyword>
<keyword evidence="3 14" id="KW-0812">Transmembrane</keyword>
<evidence type="ECO:0000259" key="15">
    <source>
        <dbReference type="PROSITE" id="PS50835"/>
    </source>
</evidence>
<evidence type="ECO:0000256" key="13">
    <source>
        <dbReference type="ARBA" id="ARBA00023319"/>
    </source>
</evidence>
<name>A0A8C0VLA3_CYACU</name>
<organism evidence="16 17">
    <name type="scientific">Cyanistes caeruleus</name>
    <name type="common">Eurasian blue tit</name>
    <name type="synonym">Parus caeruleus</name>
    <dbReference type="NCBI Taxonomy" id="156563"/>
    <lineage>
        <taxon>Eukaryota</taxon>
        <taxon>Metazoa</taxon>
        <taxon>Chordata</taxon>
        <taxon>Craniata</taxon>
        <taxon>Vertebrata</taxon>
        <taxon>Euteleostomi</taxon>
        <taxon>Archelosauria</taxon>
        <taxon>Archosauria</taxon>
        <taxon>Dinosauria</taxon>
        <taxon>Saurischia</taxon>
        <taxon>Theropoda</taxon>
        <taxon>Coelurosauria</taxon>
        <taxon>Aves</taxon>
        <taxon>Neognathae</taxon>
        <taxon>Neoaves</taxon>
        <taxon>Telluraves</taxon>
        <taxon>Australaves</taxon>
        <taxon>Passeriformes</taxon>
        <taxon>Paridae</taxon>
        <taxon>Cyanistes</taxon>
    </lineage>
</organism>
<evidence type="ECO:0000256" key="7">
    <source>
        <dbReference type="ARBA" id="ARBA00022989"/>
    </source>
</evidence>
<keyword evidence="5" id="KW-0677">Repeat</keyword>
<evidence type="ECO:0000313" key="17">
    <source>
        <dbReference type="Proteomes" id="UP000694410"/>
    </source>
</evidence>
<sequence>CLSSIPLCFLYFSSSNSEIRIDGCIDWSVDLKTYMALAGEPVRVKCALFYSYIRTNYSMAQSTGLRLMWYKNKGDLEEPIIFSEVRMSKDEDSIWFHSVELQDSGFYTCVLRNSTYCMKVSMSLTVAENESGLCYNSKIRYLEKSEVTKRKTISCPDIEDYKTANQEPDVVWYKECEPKMWRNVVIQKGNTLLIQEVQEEDGGNYTCELKFEGKLIRRTVELKVTGKNLFSMSFVILFLLLVLITMPELAFIGKCLSSSNIKILNRKTLLGTASSHGNLKLLLKSYSESEMGNSMSPLSKERCTAMEREEAGLDSL</sequence>
<keyword evidence="11" id="KW-0675">Receptor</keyword>
<reference evidence="16" key="1">
    <citation type="submission" date="2025-08" db="UniProtKB">
        <authorList>
            <consortium name="Ensembl"/>
        </authorList>
    </citation>
    <scope>IDENTIFICATION</scope>
</reference>
<dbReference type="PROSITE" id="PS50835">
    <property type="entry name" value="IG_LIKE"/>
    <property type="match status" value="2"/>
</dbReference>
<dbReference type="CDD" id="cd05757">
    <property type="entry name" value="Ig2_IL1R-like"/>
    <property type="match status" value="1"/>
</dbReference>
<dbReference type="SMART" id="SM00409">
    <property type="entry name" value="IG"/>
    <property type="match status" value="2"/>
</dbReference>
<comment type="similarity">
    <text evidence="2">Belongs to the interleukin-1 receptor family.</text>
</comment>
<comment type="subcellular location">
    <subcellularLocation>
        <location evidence="1">Membrane</location>
        <topology evidence="1">Single-pass type I membrane protein</topology>
    </subcellularLocation>
</comment>
<dbReference type="FunFam" id="2.60.40.10:FF:000220">
    <property type="entry name" value="X-linked interleukin-1 receptor accessory protein-like 1"/>
    <property type="match status" value="1"/>
</dbReference>
<keyword evidence="10" id="KW-1015">Disulfide bond</keyword>
<feature type="domain" description="Ig-like" evidence="15">
    <location>
        <begin position="143"/>
        <end position="225"/>
    </location>
</feature>
<evidence type="ECO:0000256" key="8">
    <source>
        <dbReference type="ARBA" id="ARBA00023027"/>
    </source>
</evidence>
<keyword evidence="13" id="KW-0393">Immunoglobulin domain</keyword>
<dbReference type="PANTHER" id="PTHR11890">
    <property type="entry name" value="INTERLEUKIN-1 RECEPTOR FAMILY MEMBER"/>
    <property type="match status" value="1"/>
</dbReference>
<keyword evidence="12" id="KW-0325">Glycoprotein</keyword>
<protein>
    <recommendedName>
        <fullName evidence="15">Ig-like domain-containing protein</fullName>
    </recommendedName>
</protein>
<keyword evidence="8" id="KW-0520">NAD</keyword>
<dbReference type="FunFam" id="2.60.40.10:FF:000188">
    <property type="entry name" value="Interleukin-1 receptor accessory protein-like 1"/>
    <property type="match status" value="1"/>
</dbReference>
<evidence type="ECO:0000256" key="2">
    <source>
        <dbReference type="ARBA" id="ARBA00009752"/>
    </source>
</evidence>
<dbReference type="InterPro" id="IPR036179">
    <property type="entry name" value="Ig-like_dom_sf"/>
</dbReference>
<dbReference type="Ensembl" id="ENSCCET00000035056.1">
    <property type="protein sequence ID" value="ENSCCEP00000023157.1"/>
    <property type="gene ID" value="ENSCCEG00000020790.1"/>
</dbReference>
<evidence type="ECO:0000256" key="10">
    <source>
        <dbReference type="ARBA" id="ARBA00023157"/>
    </source>
</evidence>
<keyword evidence="6" id="KW-0378">Hydrolase</keyword>
<dbReference type="InterPro" id="IPR015621">
    <property type="entry name" value="IL-1_rcpt_fam"/>
</dbReference>
<dbReference type="GO" id="GO:0016787">
    <property type="term" value="F:hydrolase activity"/>
    <property type="evidence" value="ECO:0007669"/>
    <property type="project" value="UniProtKB-KW"/>
</dbReference>
<reference evidence="16" key="2">
    <citation type="submission" date="2025-09" db="UniProtKB">
        <authorList>
            <consortium name="Ensembl"/>
        </authorList>
    </citation>
    <scope>IDENTIFICATION</scope>
</reference>
<evidence type="ECO:0000256" key="6">
    <source>
        <dbReference type="ARBA" id="ARBA00022801"/>
    </source>
</evidence>
<dbReference type="InterPro" id="IPR007110">
    <property type="entry name" value="Ig-like_dom"/>
</dbReference>
<dbReference type="Pfam" id="PF13895">
    <property type="entry name" value="Ig_2"/>
    <property type="match status" value="1"/>
</dbReference>
<keyword evidence="9 14" id="KW-0472">Membrane</keyword>
<dbReference type="GO" id="GO:0016020">
    <property type="term" value="C:membrane"/>
    <property type="evidence" value="ECO:0007669"/>
    <property type="project" value="UniProtKB-SubCell"/>
</dbReference>
<dbReference type="InterPro" id="IPR013783">
    <property type="entry name" value="Ig-like_fold"/>
</dbReference>
<dbReference type="AlphaFoldDB" id="A0A8C0VLA3"/>
<evidence type="ECO:0000256" key="11">
    <source>
        <dbReference type="ARBA" id="ARBA00023170"/>
    </source>
</evidence>
<feature type="transmembrane region" description="Helical" evidence="14">
    <location>
        <begin position="229"/>
        <end position="252"/>
    </location>
</feature>
<keyword evidence="17" id="KW-1185">Reference proteome</keyword>
<dbReference type="PANTHER" id="PTHR11890:SF10">
    <property type="entry name" value="X-LINKED INTERLEUKIN-1 RECEPTOR ACCESSORY PROTEIN-LIKE 2"/>
    <property type="match status" value="1"/>
</dbReference>
<dbReference type="SUPFAM" id="SSF48726">
    <property type="entry name" value="Immunoglobulin"/>
    <property type="match status" value="2"/>
</dbReference>
<evidence type="ECO:0000256" key="1">
    <source>
        <dbReference type="ARBA" id="ARBA00004479"/>
    </source>
</evidence>
<evidence type="ECO:0000256" key="4">
    <source>
        <dbReference type="ARBA" id="ARBA00022729"/>
    </source>
</evidence>
<evidence type="ECO:0000256" key="5">
    <source>
        <dbReference type="ARBA" id="ARBA00022737"/>
    </source>
</evidence>
<keyword evidence="7 14" id="KW-1133">Transmembrane helix</keyword>
<evidence type="ECO:0000313" key="16">
    <source>
        <dbReference type="Ensembl" id="ENSCCEP00000023157.1"/>
    </source>
</evidence>